<name>C4FKE4_9AQUI</name>
<proteinExistence type="predicted"/>
<organism evidence="1 2">
    <name type="scientific">Sulfurihydrogenibium yellowstonense SS-5</name>
    <dbReference type="NCBI Taxonomy" id="432331"/>
    <lineage>
        <taxon>Bacteria</taxon>
        <taxon>Pseudomonadati</taxon>
        <taxon>Aquificota</taxon>
        <taxon>Aquificia</taxon>
        <taxon>Aquificales</taxon>
        <taxon>Hydrogenothermaceae</taxon>
        <taxon>Sulfurihydrogenibium</taxon>
    </lineage>
</organism>
<sequence>MVGEILNNAIQHSLSPIGAVITAQYFPIQGRLQIVVVDRGVGFLHNIQKQYQVNTEQDAILKALEKGVSSSPTKMYSTAIDNAGYGLYALKTIIEKTNGKLMIISNNGIVKLYRHYLTAQELQNTGWKGSIVAFELFEDEINKINFTIEDFFRIYIWDQDEELF</sequence>
<dbReference type="RefSeq" id="WP_007547092.1">
    <property type="nucleotide sequence ID" value="NZ_ABZS01000093.1"/>
</dbReference>
<dbReference type="Gene3D" id="3.30.565.10">
    <property type="entry name" value="Histidine kinase-like ATPase, C-terminal domain"/>
    <property type="match status" value="1"/>
</dbReference>
<gene>
    <name evidence="1" type="ORF">SULYE_1045</name>
</gene>
<accession>C4FKE4</accession>
<evidence type="ECO:0000313" key="1">
    <source>
        <dbReference type="EMBL" id="EEP60456.1"/>
    </source>
</evidence>
<dbReference type="Proteomes" id="UP000005540">
    <property type="component" value="Unassembled WGS sequence"/>
</dbReference>
<evidence type="ECO:0000313" key="2">
    <source>
        <dbReference type="Proteomes" id="UP000005540"/>
    </source>
</evidence>
<dbReference type="SUPFAM" id="SSF55874">
    <property type="entry name" value="ATPase domain of HSP90 chaperone/DNA topoisomerase II/histidine kinase"/>
    <property type="match status" value="1"/>
</dbReference>
<dbReference type="EMBL" id="ABZS01000093">
    <property type="protein sequence ID" value="EEP60456.1"/>
    <property type="molecule type" value="Genomic_DNA"/>
</dbReference>
<dbReference type="InterPro" id="IPR036890">
    <property type="entry name" value="HATPase_C_sf"/>
</dbReference>
<dbReference type="AlphaFoldDB" id="C4FKE4"/>
<reference evidence="1 2" key="1">
    <citation type="submission" date="2009-04" db="EMBL/GenBank/DDBJ databases">
        <authorList>
            <person name="Reysenbach A.-L."/>
            <person name="Heidelberg J.F."/>
            <person name="Nelson W.C."/>
        </authorList>
    </citation>
    <scope>NUCLEOTIDE SEQUENCE [LARGE SCALE GENOMIC DNA]</scope>
    <source>
        <strain evidence="1 2">SS-5</strain>
    </source>
</reference>
<comment type="caution">
    <text evidence="1">The sequence shown here is derived from an EMBL/GenBank/DDBJ whole genome shotgun (WGS) entry which is preliminary data.</text>
</comment>
<protein>
    <submittedName>
        <fullName evidence="1">Uncharacterized protein</fullName>
    </submittedName>
</protein>
<keyword evidence="2" id="KW-1185">Reference proteome</keyword>